<organism evidence="11 12">
    <name type="scientific">Metabacillus rhizolycopersici</name>
    <dbReference type="NCBI Taxonomy" id="2875709"/>
    <lineage>
        <taxon>Bacteria</taxon>
        <taxon>Bacillati</taxon>
        <taxon>Bacillota</taxon>
        <taxon>Bacilli</taxon>
        <taxon>Bacillales</taxon>
        <taxon>Bacillaceae</taxon>
        <taxon>Metabacillus</taxon>
    </lineage>
</organism>
<dbReference type="InterPro" id="IPR029035">
    <property type="entry name" value="DHS-like_NAD/FAD-binding_dom"/>
</dbReference>
<dbReference type="InterPro" id="IPR004433">
    <property type="entry name" value="MenaQ_synth_MenD"/>
</dbReference>
<comment type="function">
    <text evidence="7">Catalyzes the thiamine diphosphate-dependent decarboxylation of 2-oxoglutarate and the subsequent addition of the resulting succinic semialdehyde-thiamine pyrophosphate anion to isochorismate to yield 2-succinyl-5-enolpyruvyl-6-hydroxy-3-cyclohexene-1-carboxylate (SEPHCHC).</text>
</comment>
<dbReference type="CDD" id="cd07037">
    <property type="entry name" value="TPP_PYR_MenD"/>
    <property type="match status" value="1"/>
</dbReference>
<comment type="caution">
    <text evidence="11">The sequence shown here is derived from an EMBL/GenBank/DDBJ whole genome shotgun (WGS) entry which is preliminary data.</text>
</comment>
<evidence type="ECO:0000256" key="5">
    <source>
        <dbReference type="ARBA" id="ARBA00023052"/>
    </source>
</evidence>
<comment type="subunit">
    <text evidence="7">Homodimer.</text>
</comment>
<keyword evidence="4 7" id="KW-0460">Magnesium</keyword>
<feature type="domain" description="Thiamine pyrophosphate enzyme N-terminal TPP-binding" evidence="9">
    <location>
        <begin position="12"/>
        <end position="125"/>
    </location>
</feature>
<dbReference type="Gene3D" id="3.40.50.1220">
    <property type="entry name" value="TPP-binding domain"/>
    <property type="match status" value="1"/>
</dbReference>
<name>A0ABS7UUH7_9BACI</name>
<keyword evidence="3 7" id="KW-0479">Metal-binding</keyword>
<feature type="domain" description="Menaquinone biosynthesis protein MenD middle" evidence="10">
    <location>
        <begin position="188"/>
        <end position="404"/>
    </location>
</feature>
<evidence type="ECO:0000256" key="3">
    <source>
        <dbReference type="ARBA" id="ARBA00022723"/>
    </source>
</evidence>
<accession>A0ABS7UUH7</accession>
<evidence type="ECO:0000313" key="12">
    <source>
        <dbReference type="Proteomes" id="UP001165287"/>
    </source>
</evidence>
<keyword evidence="1 7" id="KW-0474">Menaquinone biosynthesis</keyword>
<comment type="catalytic activity">
    <reaction evidence="7">
        <text>isochorismate + 2-oxoglutarate + H(+) = 5-enolpyruvoyl-6-hydroxy-2-succinyl-cyclohex-3-ene-1-carboxylate + CO2</text>
        <dbReference type="Rhea" id="RHEA:25593"/>
        <dbReference type="ChEBI" id="CHEBI:15378"/>
        <dbReference type="ChEBI" id="CHEBI:16526"/>
        <dbReference type="ChEBI" id="CHEBI:16810"/>
        <dbReference type="ChEBI" id="CHEBI:29780"/>
        <dbReference type="ChEBI" id="CHEBI:58818"/>
        <dbReference type="EC" id="2.2.1.9"/>
    </reaction>
</comment>
<dbReference type="PANTHER" id="PTHR42916">
    <property type="entry name" value="2-SUCCINYL-5-ENOLPYRUVYL-6-HYDROXY-3-CYCLOHEXENE-1-CARBOXYLATE SYNTHASE"/>
    <property type="match status" value="1"/>
</dbReference>
<dbReference type="Pfam" id="PF02775">
    <property type="entry name" value="TPP_enzyme_C"/>
    <property type="match status" value="1"/>
</dbReference>
<gene>
    <name evidence="7 11" type="primary">menD</name>
    <name evidence="11" type="ORF">K9V48_15400</name>
</gene>
<comment type="similarity">
    <text evidence="7">Belongs to the TPP enzyme family. MenD subfamily.</text>
</comment>
<proteinExistence type="inferred from homology"/>
<dbReference type="Gene3D" id="3.40.50.970">
    <property type="match status" value="2"/>
</dbReference>
<dbReference type="SUPFAM" id="SSF52467">
    <property type="entry name" value="DHS-like NAD/FAD-binding domain"/>
    <property type="match status" value="1"/>
</dbReference>
<evidence type="ECO:0000256" key="6">
    <source>
        <dbReference type="ARBA" id="ARBA00023211"/>
    </source>
</evidence>
<dbReference type="InterPro" id="IPR032264">
    <property type="entry name" value="MenD_middle"/>
</dbReference>
<evidence type="ECO:0000259" key="9">
    <source>
        <dbReference type="Pfam" id="PF02776"/>
    </source>
</evidence>
<keyword evidence="12" id="KW-1185">Reference proteome</keyword>
<keyword evidence="6 7" id="KW-0464">Manganese</keyword>
<comment type="pathway">
    <text evidence="7">Quinol/quinone metabolism; menaquinone biosynthesis.</text>
</comment>
<dbReference type="RefSeq" id="WP_224139927.1">
    <property type="nucleotide sequence ID" value="NZ_JAIQUM010000035.1"/>
</dbReference>
<dbReference type="InterPro" id="IPR029061">
    <property type="entry name" value="THDP-binding"/>
</dbReference>
<dbReference type="PIRSF" id="PIRSF004983">
    <property type="entry name" value="MenD"/>
    <property type="match status" value="1"/>
</dbReference>
<dbReference type="HAMAP" id="MF_01659">
    <property type="entry name" value="MenD"/>
    <property type="match status" value="1"/>
</dbReference>
<feature type="domain" description="Thiamine pyrophosphate enzyme TPP-binding" evidence="8">
    <location>
        <begin position="431"/>
        <end position="555"/>
    </location>
</feature>
<dbReference type="Pfam" id="PF16582">
    <property type="entry name" value="TPP_enzyme_M_2"/>
    <property type="match status" value="1"/>
</dbReference>
<dbReference type="EC" id="2.2.1.9" evidence="7"/>
<comment type="cofactor">
    <cofactor evidence="7">
        <name>Mg(2+)</name>
        <dbReference type="ChEBI" id="CHEBI:18420"/>
    </cofactor>
    <cofactor evidence="7">
        <name>Mn(2+)</name>
        <dbReference type="ChEBI" id="CHEBI:29035"/>
    </cofactor>
</comment>
<dbReference type="InterPro" id="IPR011766">
    <property type="entry name" value="TPP_enzyme_TPP-bd"/>
</dbReference>
<evidence type="ECO:0000256" key="7">
    <source>
        <dbReference type="HAMAP-Rule" id="MF_01659"/>
    </source>
</evidence>
<evidence type="ECO:0000256" key="4">
    <source>
        <dbReference type="ARBA" id="ARBA00022842"/>
    </source>
</evidence>
<reference evidence="11" key="1">
    <citation type="submission" date="2024-05" db="EMBL/GenBank/DDBJ databases">
        <title>Metabacillus sp. nov., isolated from the rhizosphere soil of tomato plants.</title>
        <authorList>
            <person name="Ma R."/>
        </authorList>
    </citation>
    <scope>NUCLEOTIDE SEQUENCE</scope>
    <source>
        <strain evidence="11">DBTR6</strain>
    </source>
</reference>
<keyword evidence="5 7" id="KW-0786">Thiamine pyrophosphate</keyword>
<dbReference type="EMBL" id="JAIQUM010000035">
    <property type="protein sequence ID" value="MBZ5751600.1"/>
    <property type="molecule type" value="Genomic_DNA"/>
</dbReference>
<dbReference type="PANTHER" id="PTHR42916:SF1">
    <property type="entry name" value="PROTEIN PHYLLO, CHLOROPLASTIC"/>
    <property type="match status" value="1"/>
</dbReference>
<dbReference type="GO" id="GO:0070204">
    <property type="term" value="F:2-succinyl-5-enolpyruvyl-6-hydroxy-3-cyclohexene-1-carboxylic-acid synthase activity"/>
    <property type="evidence" value="ECO:0007669"/>
    <property type="project" value="UniProtKB-EC"/>
</dbReference>
<dbReference type="NCBIfam" id="TIGR00173">
    <property type="entry name" value="menD"/>
    <property type="match status" value="1"/>
</dbReference>
<sequence>MNRTDSFTRYVASFVDELVRSGVEKVVISPGSRSTPLAILMAEHPKLTCYINVDERSAGFFALGIAKAGQKPVALLCTSGTAVANYYPAVVEAHYARVPLLVLTADRPHELRDVGAPQAIDQIHMYGHYAKWFVDLAIPEEQPTMLRYARTVAARAVGTALTSPAGVVHLNFPLREPLVPNLNLANLWSKQDNRDTYVHIAATSPVLSDNQLDTIVQLAEGASAGLIVCGEHHVPGFLEHVQRLSEHLKFPVLADPLSQLRAGDHNKQGIIESYNTILADSVLVEALKPDVVIRFGAMPVSKPLTLLLKNNPDIMQIVVDQGGGFRDPTLNAAYMITCDETIFCKRLLGKVSKREASPYYDKWVQCNELYRGMVDSLMEQMTEMFEGKIVRELQKLLPDQSTLIVGNSMPIRDVDTFFSQTTKGITILANRGASGIDGVVSTALGASVDAPKRTFLLIGDLSFYHDLNGLLAAKMNNLDLTIILINNDGGGIFSFLPQSKEEKHFETLYGTPIGLDFSKVVDMYNGFYEKVESWEEMRTLFRSIESRKGLNVIEVPTDRKNRVNIHREMLDCVSQEIRKVLKQ</sequence>
<protein>
    <recommendedName>
        <fullName evidence="7">2-succinyl-5-enolpyruvyl-6-hydroxy-3-cyclohexene-1-carboxylate synthase</fullName>
        <shortName evidence="7">SEPHCHC synthase</shortName>
        <ecNumber evidence="7">2.2.1.9</ecNumber>
    </recommendedName>
    <alternativeName>
        <fullName evidence="7">Menaquinone biosynthesis protein MenD</fullName>
    </alternativeName>
</protein>
<evidence type="ECO:0000256" key="1">
    <source>
        <dbReference type="ARBA" id="ARBA00022428"/>
    </source>
</evidence>
<evidence type="ECO:0000256" key="2">
    <source>
        <dbReference type="ARBA" id="ARBA00022679"/>
    </source>
</evidence>
<dbReference type="InterPro" id="IPR012001">
    <property type="entry name" value="Thiamin_PyroP_enz_TPP-bd_dom"/>
</dbReference>
<keyword evidence="2 7" id="KW-0808">Transferase</keyword>
<comment type="cofactor">
    <cofactor evidence="7">
        <name>thiamine diphosphate</name>
        <dbReference type="ChEBI" id="CHEBI:58937"/>
    </cofactor>
    <text evidence="7">Binds 1 thiamine pyrophosphate per subunit.</text>
</comment>
<dbReference type="Proteomes" id="UP001165287">
    <property type="component" value="Unassembled WGS sequence"/>
</dbReference>
<comment type="pathway">
    <text evidence="7">Quinol/quinone metabolism; 1,4-dihydroxy-2-naphthoate biosynthesis; 1,4-dihydroxy-2-naphthoate from chorismate: step 2/7.</text>
</comment>
<evidence type="ECO:0000313" key="11">
    <source>
        <dbReference type="EMBL" id="MBZ5751600.1"/>
    </source>
</evidence>
<evidence type="ECO:0000259" key="8">
    <source>
        <dbReference type="Pfam" id="PF02775"/>
    </source>
</evidence>
<evidence type="ECO:0000259" key="10">
    <source>
        <dbReference type="Pfam" id="PF16582"/>
    </source>
</evidence>
<dbReference type="SUPFAM" id="SSF52518">
    <property type="entry name" value="Thiamin diphosphate-binding fold (THDP-binding)"/>
    <property type="match status" value="2"/>
</dbReference>
<dbReference type="Pfam" id="PF02776">
    <property type="entry name" value="TPP_enzyme_N"/>
    <property type="match status" value="1"/>
</dbReference>
<dbReference type="CDD" id="cd02009">
    <property type="entry name" value="TPP_SHCHC_synthase"/>
    <property type="match status" value="1"/>
</dbReference>